<evidence type="ECO:0000259" key="2">
    <source>
        <dbReference type="Pfam" id="PF03432"/>
    </source>
</evidence>
<organism evidence="3 4">
    <name type="scientific">Aquisalinus luteolus</name>
    <dbReference type="NCBI Taxonomy" id="1566827"/>
    <lineage>
        <taxon>Bacteria</taxon>
        <taxon>Pseudomonadati</taxon>
        <taxon>Pseudomonadota</taxon>
        <taxon>Alphaproteobacteria</taxon>
        <taxon>Parvularculales</taxon>
        <taxon>Parvularculaceae</taxon>
        <taxon>Aquisalinus</taxon>
    </lineage>
</organism>
<feature type="region of interest" description="Disordered" evidence="1">
    <location>
        <begin position="394"/>
        <end position="422"/>
    </location>
</feature>
<protein>
    <submittedName>
        <fullName evidence="3">Relaxase/mobilization nuclease domain-containing protein</fullName>
    </submittedName>
</protein>
<proteinExistence type="predicted"/>
<evidence type="ECO:0000313" key="3">
    <source>
        <dbReference type="EMBL" id="NHK26292.1"/>
    </source>
</evidence>
<sequence>MILVGNSRGGGQELARHLLKEENDHVEVHELRGFASSDLHAAFKEAHAMSQATKAKKYLFSLSLNPPENEQVRTEAFESAIACVEKELGLTGQPRAIVFHEKEGRRHCHAVWSRVDGEALKVIPMDFHKKKLQAVARELYLEHGWQMPRGFIREEPSDPKNFTLEEWQQAKRRGQDARQMKAVFQESWAISDTKASFSHALKEHGLILARGDRRGFVAVDRHGEPYAIARWVGVKTKAVREKLGDADGLPSIEEAMKLHVNEMKPAFDRWSGELKGQAATLKAVQDKQRQALITKQRQERAALREKLDQRRIEEAKARQARFRKGLRGLWDRLRGEHRSIAKRNERETLACESRDREEKDRLVFAQLSDRRALRDRQREQIELLNTRRQSLRDDWKHYREMRDTAPARASPPRNRSGPDFER</sequence>
<feature type="compositionally biased region" description="Basic and acidic residues" evidence="1">
    <location>
        <begin position="394"/>
        <end position="405"/>
    </location>
</feature>
<dbReference type="InterPro" id="IPR005094">
    <property type="entry name" value="Endonuclease_MobA/VirD2"/>
</dbReference>
<dbReference type="Pfam" id="PF03432">
    <property type="entry name" value="Relaxase"/>
    <property type="match status" value="1"/>
</dbReference>
<evidence type="ECO:0000256" key="1">
    <source>
        <dbReference type="SAM" id="MobiDB-lite"/>
    </source>
</evidence>
<comment type="caution">
    <text evidence="3">The sequence shown here is derived from an EMBL/GenBank/DDBJ whole genome shotgun (WGS) entry which is preliminary data.</text>
</comment>
<keyword evidence="4" id="KW-1185">Reference proteome</keyword>
<dbReference type="RefSeq" id="WP_155135576.1">
    <property type="nucleotide sequence ID" value="NZ_BMGZ01000001.1"/>
</dbReference>
<dbReference type="Proteomes" id="UP000818603">
    <property type="component" value="Unassembled WGS sequence"/>
</dbReference>
<reference evidence="3 4" key="1">
    <citation type="submission" date="2020-02" db="EMBL/GenBank/DDBJ databases">
        <title>Genome sequence of Parvularcula flava strain NH6-79.</title>
        <authorList>
            <person name="Abdul Karim M.H."/>
            <person name="Lam M.Q."/>
            <person name="Chen S.J."/>
            <person name="Yahya A."/>
            <person name="Shahir S."/>
            <person name="Shamsir M.S."/>
            <person name="Chong C.S."/>
        </authorList>
    </citation>
    <scope>NUCLEOTIDE SEQUENCE [LARGE SCALE GENOMIC DNA]</scope>
    <source>
        <strain evidence="3 4">NH6-79</strain>
    </source>
</reference>
<gene>
    <name evidence="3" type="ORF">FF098_000050</name>
</gene>
<accession>A0ABX0HDR2</accession>
<dbReference type="EMBL" id="VCJR02000001">
    <property type="protein sequence ID" value="NHK26292.1"/>
    <property type="molecule type" value="Genomic_DNA"/>
</dbReference>
<evidence type="ECO:0000313" key="4">
    <source>
        <dbReference type="Proteomes" id="UP000818603"/>
    </source>
</evidence>
<name>A0ABX0HDR2_9PROT</name>
<feature type="domain" description="MobA/VirD2-like nuclease" evidence="2">
    <location>
        <begin position="21"/>
        <end position="145"/>
    </location>
</feature>